<dbReference type="AlphaFoldDB" id="A0A914N2C7"/>
<dbReference type="Proteomes" id="UP000887563">
    <property type="component" value="Unplaced"/>
</dbReference>
<feature type="region of interest" description="Disordered" evidence="1">
    <location>
        <begin position="1"/>
        <end position="29"/>
    </location>
</feature>
<accession>A0A914N2C7</accession>
<sequence>MSLRLDSEETKPVYQSPITQKDGFDDEGGKDDVALKPKIRLFGGVMVIVGCIIGSGIFISPKGIYFLLDGL</sequence>
<reference evidence="4" key="1">
    <citation type="submission" date="2022-11" db="UniProtKB">
        <authorList>
            <consortium name="WormBaseParasite"/>
        </authorList>
    </citation>
    <scope>IDENTIFICATION</scope>
</reference>
<feature type="transmembrane region" description="Helical" evidence="2">
    <location>
        <begin position="39"/>
        <end position="59"/>
    </location>
</feature>
<evidence type="ECO:0000256" key="2">
    <source>
        <dbReference type="SAM" id="Phobius"/>
    </source>
</evidence>
<proteinExistence type="predicted"/>
<dbReference type="WBParaSite" id="Minc3s03277g33380">
    <property type="protein sequence ID" value="Minc3s03277g33380"/>
    <property type="gene ID" value="Minc3s03277g33380"/>
</dbReference>
<name>A0A914N2C7_MELIC</name>
<protein>
    <submittedName>
        <fullName evidence="4">Uncharacterized protein</fullName>
    </submittedName>
</protein>
<keyword evidence="2" id="KW-0812">Transmembrane</keyword>
<evidence type="ECO:0000313" key="4">
    <source>
        <dbReference type="WBParaSite" id="Minc3s03277g33380"/>
    </source>
</evidence>
<evidence type="ECO:0000313" key="3">
    <source>
        <dbReference type="Proteomes" id="UP000887563"/>
    </source>
</evidence>
<evidence type="ECO:0000256" key="1">
    <source>
        <dbReference type="SAM" id="MobiDB-lite"/>
    </source>
</evidence>
<feature type="compositionally biased region" description="Basic and acidic residues" evidence="1">
    <location>
        <begin position="1"/>
        <end position="11"/>
    </location>
</feature>
<keyword evidence="3" id="KW-1185">Reference proteome</keyword>
<keyword evidence="2" id="KW-0472">Membrane</keyword>
<organism evidence="3 4">
    <name type="scientific">Meloidogyne incognita</name>
    <name type="common">Southern root-knot nematode worm</name>
    <name type="synonym">Oxyuris incognita</name>
    <dbReference type="NCBI Taxonomy" id="6306"/>
    <lineage>
        <taxon>Eukaryota</taxon>
        <taxon>Metazoa</taxon>
        <taxon>Ecdysozoa</taxon>
        <taxon>Nematoda</taxon>
        <taxon>Chromadorea</taxon>
        <taxon>Rhabditida</taxon>
        <taxon>Tylenchina</taxon>
        <taxon>Tylenchomorpha</taxon>
        <taxon>Tylenchoidea</taxon>
        <taxon>Meloidogynidae</taxon>
        <taxon>Meloidogyninae</taxon>
        <taxon>Meloidogyne</taxon>
        <taxon>Meloidogyne incognita group</taxon>
    </lineage>
</organism>
<keyword evidence="2" id="KW-1133">Transmembrane helix</keyword>